<protein>
    <recommendedName>
        <fullName evidence="3">5'-nucleotidase, C-terminal domain</fullName>
    </recommendedName>
</protein>
<organism evidence="1 2">
    <name type="scientific">Pisciglobus halotolerans</name>
    <dbReference type="NCBI Taxonomy" id="745365"/>
    <lineage>
        <taxon>Bacteria</taxon>
        <taxon>Bacillati</taxon>
        <taxon>Bacillota</taxon>
        <taxon>Bacilli</taxon>
        <taxon>Lactobacillales</taxon>
        <taxon>Carnobacteriaceae</taxon>
    </lineage>
</organism>
<dbReference type="GO" id="GO:0009166">
    <property type="term" value="P:nucleotide catabolic process"/>
    <property type="evidence" value="ECO:0007669"/>
    <property type="project" value="InterPro"/>
</dbReference>
<proteinExistence type="predicted"/>
<evidence type="ECO:0000313" key="2">
    <source>
        <dbReference type="Proteomes" id="UP000198668"/>
    </source>
</evidence>
<dbReference type="AlphaFoldDB" id="A0A1I3AXK6"/>
<dbReference type="InterPro" id="IPR029052">
    <property type="entry name" value="Metallo-depent_PP-like"/>
</dbReference>
<accession>A0A1I3AXK6</accession>
<sequence length="185" mass="21019">MQKKLTIVQINDTHSYLEAHDEVFYENDQLTFKKAGGYARIQTLLKEMRQDGSVVVLDNGDTIHGTYEAVASKGWNMVPILNDMGLSAMTFHWDTGYGPENLQKIDQALYYPILAINAYDEHTNELVFEPYRILDVEDIKIGVIGIACNIIDKTMPASFSEGIYFTLGKEELPRYISELKEKTSI</sequence>
<evidence type="ECO:0008006" key="3">
    <source>
        <dbReference type="Google" id="ProtNLM"/>
    </source>
</evidence>
<gene>
    <name evidence="1" type="ORF">SAMN04489868_102106</name>
</gene>
<dbReference type="Proteomes" id="UP000198668">
    <property type="component" value="Unassembled WGS sequence"/>
</dbReference>
<reference evidence="1 2" key="1">
    <citation type="submission" date="2016-10" db="EMBL/GenBank/DDBJ databases">
        <authorList>
            <person name="de Groot N.N."/>
        </authorList>
    </citation>
    <scope>NUCLEOTIDE SEQUENCE [LARGE SCALE GENOMIC DNA]</scope>
    <source>
        <strain evidence="1 2">DSM 27630</strain>
    </source>
</reference>
<keyword evidence="2" id="KW-1185">Reference proteome</keyword>
<dbReference type="RefSeq" id="WP_218147433.1">
    <property type="nucleotide sequence ID" value="NZ_FOQE01000002.1"/>
</dbReference>
<name>A0A1I3AXK6_9LACT</name>
<dbReference type="Gene3D" id="3.60.21.10">
    <property type="match status" value="1"/>
</dbReference>
<dbReference type="SUPFAM" id="SSF56300">
    <property type="entry name" value="Metallo-dependent phosphatases"/>
    <property type="match status" value="1"/>
</dbReference>
<dbReference type="EMBL" id="FOQE01000002">
    <property type="protein sequence ID" value="SFH54848.1"/>
    <property type="molecule type" value="Genomic_DNA"/>
</dbReference>
<evidence type="ECO:0000313" key="1">
    <source>
        <dbReference type="EMBL" id="SFH54848.1"/>
    </source>
</evidence>
<dbReference type="PANTHER" id="PTHR11575">
    <property type="entry name" value="5'-NUCLEOTIDASE-RELATED"/>
    <property type="match status" value="1"/>
</dbReference>
<dbReference type="InterPro" id="IPR006179">
    <property type="entry name" value="5_nucleotidase/apyrase"/>
</dbReference>
<dbReference type="GO" id="GO:0016787">
    <property type="term" value="F:hydrolase activity"/>
    <property type="evidence" value="ECO:0007669"/>
    <property type="project" value="InterPro"/>
</dbReference>
<dbReference type="PANTHER" id="PTHR11575:SF24">
    <property type="entry name" value="5'-NUCLEOTIDASE"/>
    <property type="match status" value="1"/>
</dbReference>